<dbReference type="Pfam" id="PF21959">
    <property type="entry name" value="DUF6923"/>
    <property type="match status" value="1"/>
</dbReference>
<dbReference type="GeneID" id="98173635"/>
<evidence type="ECO:0000313" key="3">
    <source>
        <dbReference type="EMBL" id="GAB1312680.1"/>
    </source>
</evidence>
<feature type="chain" id="PRO_5046101123" description="DUF6923 domain-containing protein" evidence="1">
    <location>
        <begin position="20"/>
        <end position="418"/>
    </location>
</feature>
<dbReference type="EMBL" id="BAAFSV010000002">
    <property type="protein sequence ID" value="GAB1312680.1"/>
    <property type="molecule type" value="Genomic_DNA"/>
</dbReference>
<keyword evidence="4" id="KW-1185">Reference proteome</keyword>
<proteinExistence type="predicted"/>
<dbReference type="Proteomes" id="UP001628179">
    <property type="component" value="Unassembled WGS sequence"/>
</dbReference>
<protein>
    <recommendedName>
        <fullName evidence="2">DUF6923 domain-containing protein</fullName>
    </recommendedName>
</protein>
<dbReference type="SUPFAM" id="SSF75011">
    <property type="entry name" value="3-carboxy-cis,cis-mucoante lactonizing enzyme"/>
    <property type="match status" value="1"/>
</dbReference>
<dbReference type="RefSeq" id="XP_070914413.1">
    <property type="nucleotide sequence ID" value="XM_071058312.1"/>
</dbReference>
<comment type="caution">
    <text evidence="3">The sequence shown here is derived from an EMBL/GenBank/DDBJ whole genome shotgun (WGS) entry which is preliminary data.</text>
</comment>
<evidence type="ECO:0000256" key="1">
    <source>
        <dbReference type="SAM" id="SignalP"/>
    </source>
</evidence>
<evidence type="ECO:0000313" key="4">
    <source>
        <dbReference type="Proteomes" id="UP001628179"/>
    </source>
</evidence>
<evidence type="ECO:0000259" key="2">
    <source>
        <dbReference type="Pfam" id="PF21959"/>
    </source>
</evidence>
<accession>A0ABQ0G4H5</accession>
<keyword evidence="1" id="KW-0732">Signal</keyword>
<feature type="signal peptide" evidence="1">
    <location>
        <begin position="1"/>
        <end position="19"/>
    </location>
</feature>
<organism evidence="3 4">
    <name type="scientific">Madurella fahalii</name>
    <dbReference type="NCBI Taxonomy" id="1157608"/>
    <lineage>
        <taxon>Eukaryota</taxon>
        <taxon>Fungi</taxon>
        <taxon>Dikarya</taxon>
        <taxon>Ascomycota</taxon>
        <taxon>Pezizomycotina</taxon>
        <taxon>Sordariomycetes</taxon>
        <taxon>Sordariomycetidae</taxon>
        <taxon>Sordariales</taxon>
        <taxon>Sordariales incertae sedis</taxon>
        <taxon>Madurella</taxon>
    </lineage>
</organism>
<reference evidence="3 4" key="1">
    <citation type="submission" date="2024-09" db="EMBL/GenBank/DDBJ databases">
        <title>Itraconazole resistance in Madurella fahalii resulting from another homologue of gene encoding cytochrome P450 14-alpha sterol demethylase (CYP51).</title>
        <authorList>
            <person name="Yoshioka I."/>
            <person name="Fahal A.H."/>
            <person name="Kaneko S."/>
            <person name="Yaguchi T."/>
        </authorList>
    </citation>
    <scope>NUCLEOTIDE SEQUENCE [LARGE SCALE GENOMIC DNA]</scope>
    <source>
        <strain evidence="3 4">IFM 68171</strain>
    </source>
</reference>
<feature type="domain" description="DUF6923" evidence="2">
    <location>
        <begin position="217"/>
        <end position="411"/>
    </location>
</feature>
<name>A0ABQ0G4H5_9PEZI</name>
<gene>
    <name evidence="3" type="ORF">MFIFM68171_02890</name>
</gene>
<sequence>MHRLQILLPLLAAGVPTLAGPTKVVRADATVIELTEAPLITEVVPFFDNYVTTITRAGSYTIGLGVDCLLRLGLGCQILQFTAPTVATITSIGTKTTTYPCSTPTTYTKPEWDNGCGCTLTKTWWWTPRPCGSTAPATTVTVTGPGTTVTATTTVSETETETATTTTTATATASCAPEPPLTCDRFGYLAQNSTLYRVDLETGDNTQISATLGGETNSIGYNVLDNFLYGRQAAGQGVINLVRITAAGTVTVIRALPSGVNGNVGDIDTDGFYWLSSGGNAWWRIDLRPGSATYGQVVDNGTADSLGYSIADWVYIPSGGQFLWAVATGSPGANTSTLLRFNMATRTWAVVRQYTGTPESVWGAQYGINTGIIYASDNGGGQIWAFPIDGSAASLVTAGPSSGQNDGARCVLNVLAPQ</sequence>
<dbReference type="InterPro" id="IPR054215">
    <property type="entry name" value="DUF6923"/>
</dbReference>